<organism evidence="1 2">
    <name type="scientific">Linum tenue</name>
    <dbReference type="NCBI Taxonomy" id="586396"/>
    <lineage>
        <taxon>Eukaryota</taxon>
        <taxon>Viridiplantae</taxon>
        <taxon>Streptophyta</taxon>
        <taxon>Embryophyta</taxon>
        <taxon>Tracheophyta</taxon>
        <taxon>Spermatophyta</taxon>
        <taxon>Magnoliopsida</taxon>
        <taxon>eudicotyledons</taxon>
        <taxon>Gunneridae</taxon>
        <taxon>Pentapetalae</taxon>
        <taxon>rosids</taxon>
        <taxon>fabids</taxon>
        <taxon>Malpighiales</taxon>
        <taxon>Linaceae</taxon>
        <taxon>Linum</taxon>
    </lineage>
</organism>
<dbReference type="AlphaFoldDB" id="A0AAV0Q4Y8"/>
<keyword evidence="2" id="KW-1185">Reference proteome</keyword>
<name>A0AAV0Q4Y8_9ROSI</name>
<proteinExistence type="predicted"/>
<accession>A0AAV0Q4Y8</accession>
<reference evidence="1" key="1">
    <citation type="submission" date="2022-08" db="EMBL/GenBank/DDBJ databases">
        <authorList>
            <person name="Gutierrez-Valencia J."/>
        </authorList>
    </citation>
    <scope>NUCLEOTIDE SEQUENCE</scope>
</reference>
<dbReference type="Proteomes" id="UP001154282">
    <property type="component" value="Unassembled WGS sequence"/>
</dbReference>
<evidence type="ECO:0000313" key="2">
    <source>
        <dbReference type="Proteomes" id="UP001154282"/>
    </source>
</evidence>
<sequence length="94" mass="10528">SYPRLPALLPVIFPLNLVPATDFQDERRTATTREANGGFRRTAATLELGDGHPALTTGLGRLSWRLGHTFCEVGGDRLRNWGYFCLFGYLGRKF</sequence>
<comment type="caution">
    <text evidence="1">The sequence shown here is derived from an EMBL/GenBank/DDBJ whole genome shotgun (WGS) entry which is preliminary data.</text>
</comment>
<dbReference type="EMBL" id="CAMGYJ010000009">
    <property type="protein sequence ID" value="CAI0535186.1"/>
    <property type="molecule type" value="Genomic_DNA"/>
</dbReference>
<feature type="non-terminal residue" evidence="1">
    <location>
        <position position="1"/>
    </location>
</feature>
<gene>
    <name evidence="1" type="ORF">LITE_LOCUS41265</name>
</gene>
<protein>
    <submittedName>
        <fullName evidence="1">Uncharacterized protein</fullName>
    </submittedName>
</protein>
<evidence type="ECO:0000313" key="1">
    <source>
        <dbReference type="EMBL" id="CAI0535186.1"/>
    </source>
</evidence>